<comment type="subcellular location">
    <subcellularLocation>
        <location evidence="1">Cell membrane</location>
        <topology evidence="1">Multi-pass membrane protein</topology>
    </subcellularLocation>
</comment>
<feature type="transmembrane region" description="Helical" evidence="7">
    <location>
        <begin position="152"/>
        <end position="174"/>
    </location>
</feature>
<protein>
    <submittedName>
        <fullName evidence="9">MFS family permease</fullName>
    </submittedName>
</protein>
<evidence type="ECO:0000313" key="10">
    <source>
        <dbReference type="Proteomes" id="UP000575083"/>
    </source>
</evidence>
<feature type="transmembrane region" description="Helical" evidence="7">
    <location>
        <begin position="61"/>
        <end position="84"/>
    </location>
</feature>
<feature type="transmembrane region" description="Helical" evidence="7">
    <location>
        <begin position="292"/>
        <end position="312"/>
    </location>
</feature>
<keyword evidence="6 7" id="KW-0472">Membrane</keyword>
<evidence type="ECO:0000256" key="6">
    <source>
        <dbReference type="ARBA" id="ARBA00023136"/>
    </source>
</evidence>
<feature type="transmembrane region" description="Helical" evidence="7">
    <location>
        <begin position="227"/>
        <end position="249"/>
    </location>
</feature>
<dbReference type="SUPFAM" id="SSF103473">
    <property type="entry name" value="MFS general substrate transporter"/>
    <property type="match status" value="1"/>
</dbReference>
<dbReference type="Gene3D" id="1.20.1250.20">
    <property type="entry name" value="MFS general substrate transporter like domains"/>
    <property type="match status" value="1"/>
</dbReference>
<feature type="transmembrane region" description="Helical" evidence="7">
    <location>
        <begin position="385"/>
        <end position="404"/>
    </location>
</feature>
<dbReference type="PROSITE" id="PS50850">
    <property type="entry name" value="MFS"/>
    <property type="match status" value="1"/>
</dbReference>
<evidence type="ECO:0000256" key="2">
    <source>
        <dbReference type="ARBA" id="ARBA00022448"/>
    </source>
</evidence>
<gene>
    <name evidence="9" type="ORF">HNP48_006810</name>
</gene>
<feature type="transmembrane region" description="Helical" evidence="7">
    <location>
        <begin position="96"/>
        <end position="114"/>
    </location>
</feature>
<keyword evidence="3" id="KW-1003">Cell membrane</keyword>
<dbReference type="Pfam" id="PF07690">
    <property type="entry name" value="MFS_1"/>
    <property type="match status" value="1"/>
</dbReference>
<evidence type="ECO:0000256" key="4">
    <source>
        <dbReference type="ARBA" id="ARBA00022692"/>
    </source>
</evidence>
<name>A0A7X0PLP0_9BURK</name>
<keyword evidence="4 7" id="KW-0812">Transmembrane</keyword>
<accession>A0A7X0PLP0</accession>
<dbReference type="InterPro" id="IPR050171">
    <property type="entry name" value="MFS_Transporters"/>
</dbReference>
<keyword evidence="10" id="KW-1185">Reference proteome</keyword>
<dbReference type="PANTHER" id="PTHR23517">
    <property type="entry name" value="RESISTANCE PROTEIN MDTM, PUTATIVE-RELATED-RELATED"/>
    <property type="match status" value="1"/>
</dbReference>
<comment type="caution">
    <text evidence="9">The sequence shown here is derived from an EMBL/GenBank/DDBJ whole genome shotgun (WGS) entry which is preliminary data.</text>
</comment>
<feature type="transmembrane region" description="Helical" evidence="7">
    <location>
        <begin position="186"/>
        <end position="206"/>
    </location>
</feature>
<dbReference type="Proteomes" id="UP000575083">
    <property type="component" value="Unassembled WGS sequence"/>
</dbReference>
<keyword evidence="5 7" id="KW-1133">Transmembrane helix</keyword>
<dbReference type="PANTHER" id="PTHR23517:SF13">
    <property type="entry name" value="MAJOR FACILITATOR SUPERFAMILY MFS_1"/>
    <property type="match status" value="1"/>
</dbReference>
<evidence type="ECO:0000313" key="9">
    <source>
        <dbReference type="EMBL" id="MBB6564084.1"/>
    </source>
</evidence>
<dbReference type="GO" id="GO:0005886">
    <property type="term" value="C:plasma membrane"/>
    <property type="evidence" value="ECO:0007669"/>
    <property type="project" value="UniProtKB-SubCell"/>
</dbReference>
<evidence type="ECO:0000256" key="1">
    <source>
        <dbReference type="ARBA" id="ARBA00004651"/>
    </source>
</evidence>
<feature type="transmembrane region" description="Helical" evidence="7">
    <location>
        <begin position="261"/>
        <end position="285"/>
    </location>
</feature>
<evidence type="ECO:0000259" key="8">
    <source>
        <dbReference type="PROSITE" id="PS50850"/>
    </source>
</evidence>
<dbReference type="GO" id="GO:0022857">
    <property type="term" value="F:transmembrane transporter activity"/>
    <property type="evidence" value="ECO:0007669"/>
    <property type="project" value="InterPro"/>
</dbReference>
<proteinExistence type="predicted"/>
<dbReference type="InterPro" id="IPR036259">
    <property type="entry name" value="MFS_trans_sf"/>
</dbReference>
<sequence length="410" mass="42032">MATPPAAAAATPHAIAPPSAPVRRMGHAPALWLLASILVGFLAASSAPSPLYALYRDSWGFSALTLTLVFASYAFALLSTALLFGTFSDHRGRREVVLLALVLEIASTVLFWQADSVAWLFAARTVQGLATGIATSVLSAALIDLHPERGALVNTVAPMLGMAVGALGTSALVQFAPTHTAQVFELLLALFIVQALAAVFLPETVARRPGAWRSLRPRIAIPAGSRATLARILPLNTALWALGGFYLSLGPTLARVITGSHAPVLGGALICALVLTAAVAIVFVRTRPPRQVLLLGTWALVLGLAITLAGIALHSSSAFFAGTVVAGVGFGSGFNGSLRSLVGTATAAERGGLMSGFFVLSYLAFSLPAIAAGLAAGHFGLHATALGFGLALLALGLTALGLMVRQRAAP</sequence>
<feature type="transmembrane region" description="Helical" evidence="7">
    <location>
        <begin position="357"/>
        <end position="379"/>
    </location>
</feature>
<evidence type="ECO:0000256" key="3">
    <source>
        <dbReference type="ARBA" id="ARBA00022475"/>
    </source>
</evidence>
<dbReference type="RefSeq" id="WP_184865752.1">
    <property type="nucleotide sequence ID" value="NZ_JACHLK010000028.1"/>
</dbReference>
<dbReference type="InterPro" id="IPR011701">
    <property type="entry name" value="MFS"/>
</dbReference>
<reference evidence="9 10" key="1">
    <citation type="submission" date="2020-08" db="EMBL/GenBank/DDBJ databases">
        <title>Functional genomics of gut bacteria from endangered species of beetles.</title>
        <authorList>
            <person name="Carlos-Shanley C."/>
        </authorList>
    </citation>
    <scope>NUCLEOTIDE SEQUENCE [LARGE SCALE GENOMIC DNA]</scope>
    <source>
        <strain evidence="9 10">S00198</strain>
    </source>
</reference>
<dbReference type="AlphaFoldDB" id="A0A7X0PLP0"/>
<evidence type="ECO:0000256" key="7">
    <source>
        <dbReference type="SAM" id="Phobius"/>
    </source>
</evidence>
<dbReference type="EMBL" id="JACHLK010000028">
    <property type="protein sequence ID" value="MBB6564084.1"/>
    <property type="molecule type" value="Genomic_DNA"/>
</dbReference>
<keyword evidence="2" id="KW-0813">Transport</keyword>
<evidence type="ECO:0000256" key="5">
    <source>
        <dbReference type="ARBA" id="ARBA00022989"/>
    </source>
</evidence>
<feature type="domain" description="Major facilitator superfamily (MFS) profile" evidence="8">
    <location>
        <begin position="28"/>
        <end position="410"/>
    </location>
</feature>
<feature type="transmembrane region" description="Helical" evidence="7">
    <location>
        <begin position="126"/>
        <end position="145"/>
    </location>
</feature>
<feature type="transmembrane region" description="Helical" evidence="7">
    <location>
        <begin position="318"/>
        <end position="336"/>
    </location>
</feature>
<feature type="transmembrane region" description="Helical" evidence="7">
    <location>
        <begin position="31"/>
        <end position="55"/>
    </location>
</feature>
<organism evidence="9 10">
    <name type="scientific">Acidovorax soli</name>
    <dbReference type="NCBI Taxonomy" id="592050"/>
    <lineage>
        <taxon>Bacteria</taxon>
        <taxon>Pseudomonadati</taxon>
        <taxon>Pseudomonadota</taxon>
        <taxon>Betaproteobacteria</taxon>
        <taxon>Burkholderiales</taxon>
        <taxon>Comamonadaceae</taxon>
        <taxon>Acidovorax</taxon>
    </lineage>
</organism>
<dbReference type="InterPro" id="IPR020846">
    <property type="entry name" value="MFS_dom"/>
</dbReference>